<protein>
    <submittedName>
        <fullName evidence="1">Uncharacterized protein</fullName>
    </submittedName>
</protein>
<accession>A0AA39WLX3</accession>
<comment type="caution">
    <text evidence="1">The sequence shown here is derived from an EMBL/GenBank/DDBJ whole genome shotgun (WGS) entry which is preliminary data.</text>
</comment>
<sequence length="170" mass="18682">MPRMCLRSGLASISPYSLGSVDTLKAPLQVAAEPTASLVSAVRLQRAVFWEKGRWGFDKAASITRWYGRHGQRQYLRSRGQSCFRVDVHQAILGPKNKDPEILLPQRTENMTGTTSCWLPIFLAQQVLGSLPLTARFGEGSISPSPSVRVPALDVLYTKSQTALAPVSKQ</sequence>
<keyword evidence="2" id="KW-1185">Reference proteome</keyword>
<evidence type="ECO:0000313" key="1">
    <source>
        <dbReference type="EMBL" id="KAK0617833.1"/>
    </source>
</evidence>
<dbReference type="EMBL" id="JAULSR010000005">
    <property type="protein sequence ID" value="KAK0617833.1"/>
    <property type="molecule type" value="Genomic_DNA"/>
</dbReference>
<dbReference type="Proteomes" id="UP001174934">
    <property type="component" value="Unassembled WGS sequence"/>
</dbReference>
<organism evidence="1 2">
    <name type="scientific">Bombardia bombarda</name>
    <dbReference type="NCBI Taxonomy" id="252184"/>
    <lineage>
        <taxon>Eukaryota</taxon>
        <taxon>Fungi</taxon>
        <taxon>Dikarya</taxon>
        <taxon>Ascomycota</taxon>
        <taxon>Pezizomycotina</taxon>
        <taxon>Sordariomycetes</taxon>
        <taxon>Sordariomycetidae</taxon>
        <taxon>Sordariales</taxon>
        <taxon>Lasiosphaeriaceae</taxon>
        <taxon>Bombardia</taxon>
    </lineage>
</organism>
<dbReference type="AlphaFoldDB" id="A0AA39WLX3"/>
<gene>
    <name evidence="1" type="ORF">B0T17DRAFT_509427</name>
</gene>
<reference evidence="1" key="1">
    <citation type="submission" date="2023-06" db="EMBL/GenBank/DDBJ databases">
        <title>Genome-scale phylogeny and comparative genomics of the fungal order Sordariales.</title>
        <authorList>
            <consortium name="Lawrence Berkeley National Laboratory"/>
            <person name="Hensen N."/>
            <person name="Bonometti L."/>
            <person name="Westerberg I."/>
            <person name="Brannstrom I.O."/>
            <person name="Guillou S."/>
            <person name="Cros-Aarteil S."/>
            <person name="Calhoun S."/>
            <person name="Haridas S."/>
            <person name="Kuo A."/>
            <person name="Mondo S."/>
            <person name="Pangilinan J."/>
            <person name="Riley R."/>
            <person name="LaButti K."/>
            <person name="Andreopoulos B."/>
            <person name="Lipzen A."/>
            <person name="Chen C."/>
            <person name="Yanf M."/>
            <person name="Daum C."/>
            <person name="Ng V."/>
            <person name="Clum A."/>
            <person name="Steindorff A."/>
            <person name="Ohm R."/>
            <person name="Martin F."/>
            <person name="Silar P."/>
            <person name="Natvig D."/>
            <person name="Lalanne C."/>
            <person name="Gautier V."/>
            <person name="Ament-velasquez S.L."/>
            <person name="Kruys A."/>
            <person name="Hutchinson M.I."/>
            <person name="Powell A.J."/>
            <person name="Barry K."/>
            <person name="Miller A.N."/>
            <person name="Grigoriev I.V."/>
            <person name="Debuchy R."/>
            <person name="Gladieux P."/>
            <person name="Thoren M.H."/>
            <person name="Johannesson H."/>
        </authorList>
    </citation>
    <scope>NUCLEOTIDE SEQUENCE</scope>
    <source>
        <strain evidence="1">SMH3391-2</strain>
    </source>
</reference>
<proteinExistence type="predicted"/>
<evidence type="ECO:0000313" key="2">
    <source>
        <dbReference type="Proteomes" id="UP001174934"/>
    </source>
</evidence>
<name>A0AA39WLX3_9PEZI</name>